<name>A0A7X3FTJ9_9HYPH</name>
<proteinExistence type="predicted"/>
<feature type="transmembrane region" description="Helical" evidence="1">
    <location>
        <begin position="255"/>
        <end position="277"/>
    </location>
</feature>
<evidence type="ECO:0000313" key="3">
    <source>
        <dbReference type="Proteomes" id="UP000438106"/>
    </source>
</evidence>
<feature type="transmembrane region" description="Helical" evidence="1">
    <location>
        <begin position="76"/>
        <end position="95"/>
    </location>
</feature>
<dbReference type="RefSeq" id="WP_157291270.1">
    <property type="nucleotide sequence ID" value="NZ_WQRF01000007.1"/>
</dbReference>
<gene>
    <name evidence="2" type="ORF">GO014_15785</name>
</gene>
<keyword evidence="1" id="KW-0812">Transmembrane</keyword>
<dbReference type="AlphaFoldDB" id="A0A7X3FTJ9"/>
<evidence type="ECO:0000256" key="1">
    <source>
        <dbReference type="SAM" id="Phobius"/>
    </source>
</evidence>
<dbReference type="Proteomes" id="UP000438106">
    <property type="component" value="Unassembled WGS sequence"/>
</dbReference>
<keyword evidence="3" id="KW-1185">Reference proteome</keyword>
<organism evidence="2 3">
    <name type="scientific">Devosia marina</name>
    <dbReference type="NCBI Taxonomy" id="2683198"/>
    <lineage>
        <taxon>Bacteria</taxon>
        <taxon>Pseudomonadati</taxon>
        <taxon>Pseudomonadota</taxon>
        <taxon>Alphaproteobacteria</taxon>
        <taxon>Hyphomicrobiales</taxon>
        <taxon>Devosiaceae</taxon>
        <taxon>Devosia</taxon>
    </lineage>
</organism>
<protein>
    <submittedName>
        <fullName evidence="2">Uncharacterized protein</fullName>
    </submittedName>
</protein>
<comment type="caution">
    <text evidence="2">The sequence shown here is derived from an EMBL/GenBank/DDBJ whole genome shotgun (WGS) entry which is preliminary data.</text>
</comment>
<dbReference type="EMBL" id="WQRF01000007">
    <property type="protein sequence ID" value="MVT00485.1"/>
    <property type="molecule type" value="Genomic_DNA"/>
</dbReference>
<accession>A0A7X3FTJ9</accession>
<feature type="transmembrane region" description="Helical" evidence="1">
    <location>
        <begin position="27"/>
        <end position="47"/>
    </location>
</feature>
<keyword evidence="1" id="KW-0472">Membrane</keyword>
<evidence type="ECO:0000313" key="2">
    <source>
        <dbReference type="EMBL" id="MVT00485.1"/>
    </source>
</evidence>
<keyword evidence="1" id="KW-1133">Transmembrane helix</keyword>
<reference evidence="2 3" key="1">
    <citation type="submission" date="2019-12" db="EMBL/GenBank/DDBJ databases">
        <title>Devosia maris sp. nov., isolated from the deep seawater.</title>
        <authorList>
            <person name="Liu Y."/>
        </authorList>
    </citation>
    <scope>NUCLEOTIDE SEQUENCE [LARGE SCALE GENOMIC DNA]</scope>
    <source>
        <strain evidence="2 3">L53-10-65</strain>
    </source>
</reference>
<sequence>MMLRAIFVALSEGVRWSSLSKIGNSRIATITIFAPIIGYLVVFNSTLSEYVALVSPFGAEPIGINAIDYLHSKRLYFLYLGVLGVGLATALYAALAPEPIKTSASAVDYVRHMSDLNTPNIVRDSFLSTISLYRRYNNEEQRHPMFSGGSLSSLDRVSSALHPFIRSMFEGTDTDIDILEHDALDYGDEARESLVTGSGNVRTDSIMEILQSGRNIDRPFQYEFLNEVVKNPKDVFFLEYISLDYSAFARRVTVAVVYAVGFTLLLVPTITTLGIIFRSW</sequence>